<evidence type="ECO:0000313" key="1">
    <source>
        <dbReference type="EMBL" id="BCS96379.1"/>
    </source>
</evidence>
<name>A0ABM7PGZ2_9BACT</name>
<organism evidence="1 2">
    <name type="scientific">Desulfoluna limicola</name>
    <dbReference type="NCBI Taxonomy" id="2810562"/>
    <lineage>
        <taxon>Bacteria</taxon>
        <taxon>Pseudomonadati</taxon>
        <taxon>Thermodesulfobacteriota</taxon>
        <taxon>Desulfobacteria</taxon>
        <taxon>Desulfobacterales</taxon>
        <taxon>Desulfolunaceae</taxon>
        <taxon>Desulfoluna</taxon>
    </lineage>
</organism>
<dbReference type="RefSeq" id="WP_236892694.1">
    <property type="nucleotide sequence ID" value="NZ_AP024488.1"/>
</dbReference>
<keyword evidence="2" id="KW-1185">Reference proteome</keyword>
<protein>
    <submittedName>
        <fullName evidence="1">Uncharacterized protein</fullName>
    </submittedName>
</protein>
<sequence length="146" mass="16396">MKHRKAAVISACLLGVALFVVVKVKVNYGVKPNVGVIPRVSAMILYKGSTDDEIIMAMTNNRPIMLETYYESLVVAQRTPLLSALEKERTGIVVYLLNNGVPLRDTVEILRRENLPDYIETLRTIVDQEGLWDAIDCKADCFDINK</sequence>
<evidence type="ECO:0000313" key="2">
    <source>
        <dbReference type="Proteomes" id="UP001320148"/>
    </source>
</evidence>
<accession>A0ABM7PGZ2</accession>
<dbReference type="EMBL" id="AP024488">
    <property type="protein sequence ID" value="BCS96379.1"/>
    <property type="molecule type" value="Genomic_DNA"/>
</dbReference>
<dbReference type="Proteomes" id="UP001320148">
    <property type="component" value="Chromosome"/>
</dbReference>
<proteinExistence type="predicted"/>
<gene>
    <name evidence="1" type="ORF">DSLASN_20110</name>
</gene>
<reference evidence="1 2" key="1">
    <citation type="submission" date="2021-02" db="EMBL/GenBank/DDBJ databases">
        <title>Complete genome of Desulfoluna sp. strain ASN36.</title>
        <authorList>
            <person name="Takahashi A."/>
            <person name="Kojima H."/>
            <person name="Fukui M."/>
        </authorList>
    </citation>
    <scope>NUCLEOTIDE SEQUENCE [LARGE SCALE GENOMIC DNA]</scope>
    <source>
        <strain evidence="1 2">ASN36</strain>
    </source>
</reference>